<dbReference type="Pfam" id="PF09587">
    <property type="entry name" value="PGA_cap"/>
    <property type="match status" value="1"/>
</dbReference>
<reference evidence="4" key="1">
    <citation type="submission" date="2017-09" db="EMBL/GenBank/DDBJ databases">
        <title>Depth-based differentiation of microbial function through sediment-hosted aquifers and enrichment of novel symbionts in the deep terrestrial subsurface.</title>
        <authorList>
            <person name="Probst A.J."/>
            <person name="Ladd B."/>
            <person name="Jarett J.K."/>
            <person name="Geller-Mcgrath D.E."/>
            <person name="Sieber C.M.K."/>
            <person name="Emerson J.B."/>
            <person name="Anantharaman K."/>
            <person name="Thomas B.C."/>
            <person name="Malmstrom R."/>
            <person name="Stieglmeier M."/>
            <person name="Klingl A."/>
            <person name="Woyke T."/>
            <person name="Ryan C.M."/>
            <person name="Banfield J.F."/>
        </authorList>
    </citation>
    <scope>NUCLEOTIDE SEQUENCE [LARGE SCALE GENOMIC DNA]</scope>
</reference>
<dbReference type="Proteomes" id="UP000231382">
    <property type="component" value="Unassembled WGS sequence"/>
</dbReference>
<evidence type="ECO:0000313" key="4">
    <source>
        <dbReference type="Proteomes" id="UP000231382"/>
    </source>
</evidence>
<evidence type="ECO:0000256" key="1">
    <source>
        <dbReference type="ARBA" id="ARBA00005662"/>
    </source>
</evidence>
<dbReference type="PANTHER" id="PTHR33393">
    <property type="entry name" value="POLYGLUTAMINE SYNTHESIS ACCESSORY PROTEIN RV0574C-RELATED"/>
    <property type="match status" value="1"/>
</dbReference>
<evidence type="ECO:0000313" key="3">
    <source>
        <dbReference type="EMBL" id="PIS07357.1"/>
    </source>
</evidence>
<feature type="domain" description="Capsule synthesis protein CapA" evidence="2">
    <location>
        <begin position="69"/>
        <end position="295"/>
    </location>
</feature>
<dbReference type="InterPro" id="IPR052169">
    <property type="entry name" value="CW_Biosynth-Accessory"/>
</dbReference>
<proteinExistence type="inferred from homology"/>
<dbReference type="SMART" id="SM00854">
    <property type="entry name" value="PGA_cap"/>
    <property type="match status" value="1"/>
</dbReference>
<dbReference type="Gene3D" id="3.60.21.10">
    <property type="match status" value="1"/>
</dbReference>
<dbReference type="InterPro" id="IPR029052">
    <property type="entry name" value="Metallo-depent_PP-like"/>
</dbReference>
<organism evidence="3 4">
    <name type="scientific">Candidatus Berkelbacteria bacterium CG10_big_fil_rev_8_21_14_0_10_43_13</name>
    <dbReference type="NCBI Taxonomy" id="1974514"/>
    <lineage>
        <taxon>Bacteria</taxon>
        <taxon>Candidatus Berkelbacteria</taxon>
    </lineage>
</organism>
<accession>A0A2H0W7M3</accession>
<name>A0A2H0W7M3_9BACT</name>
<sequence length="365" mass="39742">MKKKSMKKKKRGGRILILIGIAIAAVFCYLVPKAIAPEGKNAVSLKVDDSSVIDPTTSTAIPTVPDTTTFTFAGDMMFDRYVNHSFKNIGLDHVFDNLDKTLFSNSDIRFANLEGPISAEPIVDDHPARSLVFNMPPTTISALNVLSLNGVSLANNHTLNAGNSGFDTTKQQLDSVDIGYAGTQNGFSEDNNIIRYNTTIPVAIICVDYLAYSNNAKITAAIQAEKAKGEFVIIFPHWGTEYSITHTTSQETAAKTWIDAGADLVVGSHPHVVEDVDIYKNKPIIYSLGNFVLDQTFSADTQQGLIVSGTITAEKLELKIIPIQSIKLYPQLATDTIKNAMLSRILSSQNLTPFLSNGDTILVER</sequence>
<dbReference type="InterPro" id="IPR019079">
    <property type="entry name" value="Capsule_synth_CapA"/>
</dbReference>
<evidence type="ECO:0000259" key="2">
    <source>
        <dbReference type="SMART" id="SM00854"/>
    </source>
</evidence>
<dbReference type="PANTHER" id="PTHR33393:SF11">
    <property type="entry name" value="POLYGLUTAMINE SYNTHESIS ACCESSORY PROTEIN RV0574C-RELATED"/>
    <property type="match status" value="1"/>
</dbReference>
<protein>
    <recommendedName>
        <fullName evidence="2">Capsule synthesis protein CapA domain-containing protein</fullName>
    </recommendedName>
</protein>
<comment type="similarity">
    <text evidence="1">Belongs to the CapA family.</text>
</comment>
<dbReference type="EMBL" id="PEZW01000027">
    <property type="protein sequence ID" value="PIS07357.1"/>
    <property type="molecule type" value="Genomic_DNA"/>
</dbReference>
<comment type="caution">
    <text evidence="3">The sequence shown here is derived from an EMBL/GenBank/DDBJ whole genome shotgun (WGS) entry which is preliminary data.</text>
</comment>
<gene>
    <name evidence="3" type="ORF">COT78_03930</name>
</gene>
<dbReference type="CDD" id="cd07381">
    <property type="entry name" value="MPP_CapA"/>
    <property type="match status" value="1"/>
</dbReference>
<dbReference type="SUPFAM" id="SSF56300">
    <property type="entry name" value="Metallo-dependent phosphatases"/>
    <property type="match status" value="1"/>
</dbReference>
<dbReference type="AlphaFoldDB" id="A0A2H0W7M3"/>